<organism evidence="1 2">
    <name type="scientific">Liparis tanakae</name>
    <name type="common">Tanaka's snailfish</name>
    <dbReference type="NCBI Taxonomy" id="230148"/>
    <lineage>
        <taxon>Eukaryota</taxon>
        <taxon>Metazoa</taxon>
        <taxon>Chordata</taxon>
        <taxon>Craniata</taxon>
        <taxon>Vertebrata</taxon>
        <taxon>Euteleostomi</taxon>
        <taxon>Actinopterygii</taxon>
        <taxon>Neopterygii</taxon>
        <taxon>Teleostei</taxon>
        <taxon>Neoteleostei</taxon>
        <taxon>Acanthomorphata</taxon>
        <taxon>Eupercaria</taxon>
        <taxon>Perciformes</taxon>
        <taxon>Cottioidei</taxon>
        <taxon>Cottales</taxon>
        <taxon>Liparidae</taxon>
        <taxon>Liparis</taxon>
    </lineage>
</organism>
<reference evidence="1 2" key="1">
    <citation type="submission" date="2019-03" db="EMBL/GenBank/DDBJ databases">
        <title>First draft genome of Liparis tanakae, snailfish: a comprehensive survey of snailfish specific genes.</title>
        <authorList>
            <person name="Kim W."/>
            <person name="Song I."/>
            <person name="Jeong J.-H."/>
            <person name="Kim D."/>
            <person name="Kim S."/>
            <person name="Ryu S."/>
            <person name="Song J.Y."/>
            <person name="Lee S.K."/>
        </authorList>
    </citation>
    <scope>NUCLEOTIDE SEQUENCE [LARGE SCALE GENOMIC DNA]</scope>
    <source>
        <tissue evidence="1">Muscle</tissue>
    </source>
</reference>
<sequence>MRTRPGFCGAFRGLRCSPGRLFLQNQDQRLLAWKAPLAWWACKGGFSAAIKVQKGLQSKPLPPYVERV</sequence>
<comment type="caution">
    <text evidence="1">The sequence shown here is derived from an EMBL/GenBank/DDBJ whole genome shotgun (WGS) entry which is preliminary data.</text>
</comment>
<dbReference type="Proteomes" id="UP000314294">
    <property type="component" value="Unassembled WGS sequence"/>
</dbReference>
<evidence type="ECO:0000313" key="1">
    <source>
        <dbReference type="EMBL" id="TNN53651.1"/>
    </source>
</evidence>
<name>A0A4Z2GKA0_9TELE</name>
<protein>
    <submittedName>
        <fullName evidence="1">Uncharacterized protein</fullName>
    </submittedName>
</protein>
<accession>A0A4Z2GKA0</accession>
<dbReference type="EMBL" id="SRLO01000509">
    <property type="protein sequence ID" value="TNN53651.1"/>
    <property type="molecule type" value="Genomic_DNA"/>
</dbReference>
<dbReference type="AlphaFoldDB" id="A0A4Z2GKA0"/>
<gene>
    <name evidence="1" type="ORF">EYF80_036117</name>
</gene>
<proteinExistence type="predicted"/>
<evidence type="ECO:0000313" key="2">
    <source>
        <dbReference type="Proteomes" id="UP000314294"/>
    </source>
</evidence>
<keyword evidence="2" id="KW-1185">Reference proteome</keyword>